<name>A0ACB0KYV3_TRIPR</name>
<sequence length="1158" mass="131789">MASSSSSHHVPQIKYDVFISFRGTDIRHGFLGHLRKELRQKQVDAYVDDRLEGGEEITQALVKAIEGSLISLIIFSKDYASSKWCLEELVKIIQCMARNKQIVIPVFYNVNPTDVRHQKGTYADSFAKHEINNVSLAKVQNWRSALTIAANLSGFHSSKFGDEVELIEKIVKYLSSKLNVMYQSELTDLVGIEQRIADLELLLCLDSTVDVLVVGIWGMGGIGKTTLAAAVYNRLCFEYEGCCFMANITEESEKHGMIYLKNKILSILLNENDLHIGTPNGVPPYVKRRLVRKKVLLVLDDINDLEHLENLVGGLDWFGSGSRIIVTTRDKQVLGKRVNCIYEAKALESDDAIKLFITNAFKNGCLDMEWIELSRRVIHYANGNPLVLKVLGSFLYDKSKLEWESQLQKLKKMPHAKIQNVLRLSYDRLDREEKNIFLYIACLLKGYEVQQIIALLDACGFSTIIGLKVLKDKALIIEAKGAGKSMVLMHDLIQEMGWEIVREECIEDPGKRSRLWDPNDVHQVLTNNTGTKAVKSITLNVSKFDELQLSPQVFGRMQQLKFLKFTQHYGDEKILYLPQGLESLPNDLLLFQWVSYPLKSLPQSFCAENLVELKLTSSRVEKLWDGVQNIQHLKKMDLSYSKYLLELPDFSKASNLEEIELYGCKSLLNVHPSILRLNKLVRLNLFYCKALTSLRSDTHLRSLRDLFLGGCSKLKEFSVTSENMKDLTLTSTAINELPSSIGSLKKLESLSLDFCKSLINLPNEITDLRSLRALYIHGCTQLDASNLHILISGLASLETLKLEECRNLFEIPDNISFLSSLRELLLKETDIEIFPASIKHLSKLEKLDIKGCRRLHYLPELPPSLKEFYATNCSSLETVMFNWNAADLLQHQAYKLYTRFENCVSLNELSLRAIEVNAQVNMKKLVYKHLSTLGSKFLDGPVDVIYPGSKVPEWFMHRTTQASVTVDFSSAPNSKFVGFIFCVIAGQLPSDDKNFIGCDCYLETGNGERIALGNMDTWTSIHSPEFFSDHVFIWYDEMCCLQNSEPKKENVEELMANYNPKVSFEFFAQSGNTWEKRESSMIRGCGVCPIYDTEYFDFIKQMELELEFTLQSIANERLVQCSDKKETLDPKQPCKKFFSHVQTGIWKSATQGLKDILL</sequence>
<organism evidence="1 2">
    <name type="scientific">Trifolium pratense</name>
    <name type="common">Red clover</name>
    <dbReference type="NCBI Taxonomy" id="57577"/>
    <lineage>
        <taxon>Eukaryota</taxon>
        <taxon>Viridiplantae</taxon>
        <taxon>Streptophyta</taxon>
        <taxon>Embryophyta</taxon>
        <taxon>Tracheophyta</taxon>
        <taxon>Spermatophyta</taxon>
        <taxon>Magnoliopsida</taxon>
        <taxon>eudicotyledons</taxon>
        <taxon>Gunneridae</taxon>
        <taxon>Pentapetalae</taxon>
        <taxon>rosids</taxon>
        <taxon>fabids</taxon>
        <taxon>Fabales</taxon>
        <taxon>Fabaceae</taxon>
        <taxon>Papilionoideae</taxon>
        <taxon>50 kb inversion clade</taxon>
        <taxon>NPAAA clade</taxon>
        <taxon>Hologalegina</taxon>
        <taxon>IRL clade</taxon>
        <taxon>Trifolieae</taxon>
        <taxon>Trifolium</taxon>
    </lineage>
</organism>
<proteinExistence type="predicted"/>
<dbReference type="Proteomes" id="UP001177021">
    <property type="component" value="Unassembled WGS sequence"/>
</dbReference>
<dbReference type="EMBL" id="CASHSV030000311">
    <property type="protein sequence ID" value="CAJ2661094.1"/>
    <property type="molecule type" value="Genomic_DNA"/>
</dbReference>
<protein>
    <submittedName>
        <fullName evidence="1">Uncharacterized protein</fullName>
    </submittedName>
</protein>
<evidence type="ECO:0000313" key="2">
    <source>
        <dbReference type="Proteomes" id="UP001177021"/>
    </source>
</evidence>
<comment type="caution">
    <text evidence="1">The sequence shown here is derived from an EMBL/GenBank/DDBJ whole genome shotgun (WGS) entry which is preliminary data.</text>
</comment>
<evidence type="ECO:0000313" key="1">
    <source>
        <dbReference type="EMBL" id="CAJ2661094.1"/>
    </source>
</evidence>
<accession>A0ACB0KYV3</accession>
<gene>
    <name evidence="1" type="ORF">MILVUS5_LOCUS26882</name>
</gene>
<keyword evidence="2" id="KW-1185">Reference proteome</keyword>
<reference evidence="1" key="1">
    <citation type="submission" date="2023-10" db="EMBL/GenBank/DDBJ databases">
        <authorList>
            <person name="Rodriguez Cubillos JULIANA M."/>
            <person name="De Vega J."/>
        </authorList>
    </citation>
    <scope>NUCLEOTIDE SEQUENCE</scope>
</reference>